<name>A0A444VR49_9FLAO</name>
<accession>A0A444VR49</accession>
<sequence length="140" mass="16247">MARILFFLSILMVWGCQESSIAKEDLRYLNGYWEIAEVQFPDGSKKEYGVNPTIDFIQLENGTGFRKKMQPRFDGTYKTSHDVELLTVSQVDAIFVLRYSSEFSDWEETLTQVDSTSFSVVNQEGVTYSYKRFEPIKIPK</sequence>
<comment type="caution">
    <text evidence="1">The sequence shown here is derived from an EMBL/GenBank/DDBJ whole genome shotgun (WGS) entry which is preliminary data.</text>
</comment>
<keyword evidence="2" id="KW-1185">Reference proteome</keyword>
<dbReference type="EMBL" id="JJMP01000001">
    <property type="protein sequence ID" value="RYC53186.1"/>
    <property type="molecule type" value="Genomic_DNA"/>
</dbReference>
<evidence type="ECO:0008006" key="3">
    <source>
        <dbReference type="Google" id="ProtNLM"/>
    </source>
</evidence>
<dbReference type="RefSeq" id="WP_129652882.1">
    <property type="nucleotide sequence ID" value="NZ_ML142907.1"/>
</dbReference>
<evidence type="ECO:0000313" key="1">
    <source>
        <dbReference type="EMBL" id="RYC53186.1"/>
    </source>
</evidence>
<protein>
    <recommendedName>
        <fullName evidence="3">Lipocalin-like domain-containing protein</fullName>
    </recommendedName>
</protein>
<dbReference type="AlphaFoldDB" id="A0A444VR49"/>
<gene>
    <name evidence="1" type="ORF">DN53_02915</name>
</gene>
<reference evidence="1 2" key="1">
    <citation type="submission" date="2014-04" db="EMBL/GenBank/DDBJ databases">
        <title>Whole genome of Muricauda olearia.</title>
        <authorList>
            <person name="Zhang X.-H."/>
            <person name="Tang K."/>
        </authorList>
    </citation>
    <scope>NUCLEOTIDE SEQUENCE [LARGE SCALE GENOMIC DNA]</scope>
    <source>
        <strain evidence="1 2">Th120</strain>
    </source>
</reference>
<organism evidence="1 2">
    <name type="scientific">Flagellimonas olearia</name>
    <dbReference type="NCBI Taxonomy" id="552546"/>
    <lineage>
        <taxon>Bacteria</taxon>
        <taxon>Pseudomonadati</taxon>
        <taxon>Bacteroidota</taxon>
        <taxon>Flavobacteriia</taxon>
        <taxon>Flavobacteriales</taxon>
        <taxon>Flavobacteriaceae</taxon>
        <taxon>Flagellimonas</taxon>
    </lineage>
</organism>
<dbReference type="Proteomes" id="UP000290261">
    <property type="component" value="Unassembled WGS sequence"/>
</dbReference>
<evidence type="ECO:0000313" key="2">
    <source>
        <dbReference type="Proteomes" id="UP000290261"/>
    </source>
</evidence>
<proteinExistence type="predicted"/>